<dbReference type="InterPro" id="IPR054416">
    <property type="entry name" value="GST_UstS-like_C"/>
</dbReference>
<dbReference type="InterPro" id="IPR036282">
    <property type="entry name" value="Glutathione-S-Trfase_C_sf"/>
</dbReference>
<proteinExistence type="predicted"/>
<protein>
    <recommendedName>
        <fullName evidence="1">GST N-terminal domain-containing protein</fullName>
    </recommendedName>
</protein>
<feature type="domain" description="GST N-terminal" evidence="1">
    <location>
        <begin position="57"/>
        <end position="152"/>
    </location>
</feature>
<accession>A0AAV9XDE5</accession>
<dbReference type="InterPro" id="IPR036249">
    <property type="entry name" value="Thioredoxin-like_sf"/>
</dbReference>
<dbReference type="PROSITE" id="PS50404">
    <property type="entry name" value="GST_NTER"/>
    <property type="match status" value="1"/>
</dbReference>
<dbReference type="SUPFAM" id="SSF52833">
    <property type="entry name" value="Thioredoxin-like"/>
    <property type="match status" value="1"/>
</dbReference>
<dbReference type="SUPFAM" id="SSF47616">
    <property type="entry name" value="GST C-terminal domain-like"/>
    <property type="match status" value="1"/>
</dbReference>
<gene>
    <name evidence="2" type="ORF">TWF694_009843</name>
</gene>
<name>A0AAV9XDE5_9PEZI</name>
<dbReference type="EMBL" id="JAVHJO010000006">
    <property type="protein sequence ID" value="KAK6539637.1"/>
    <property type="molecule type" value="Genomic_DNA"/>
</dbReference>
<dbReference type="InterPro" id="IPR004045">
    <property type="entry name" value="Glutathione_S-Trfase_N"/>
</dbReference>
<dbReference type="Pfam" id="PF13409">
    <property type="entry name" value="GST_N_2"/>
    <property type="match status" value="1"/>
</dbReference>
<dbReference type="Gene3D" id="3.40.30.10">
    <property type="entry name" value="Glutaredoxin"/>
    <property type="match status" value="1"/>
</dbReference>
<comment type="caution">
    <text evidence="2">The sequence shown here is derived from an EMBL/GenBank/DDBJ whole genome shotgun (WGS) entry which is preliminary data.</text>
</comment>
<dbReference type="Pfam" id="PF22041">
    <property type="entry name" value="GST_C_7"/>
    <property type="match status" value="1"/>
</dbReference>
<dbReference type="Proteomes" id="UP001365542">
    <property type="component" value="Unassembled WGS sequence"/>
</dbReference>
<evidence type="ECO:0000313" key="2">
    <source>
        <dbReference type="EMBL" id="KAK6539637.1"/>
    </source>
</evidence>
<organism evidence="2 3">
    <name type="scientific">Orbilia ellipsospora</name>
    <dbReference type="NCBI Taxonomy" id="2528407"/>
    <lineage>
        <taxon>Eukaryota</taxon>
        <taxon>Fungi</taxon>
        <taxon>Dikarya</taxon>
        <taxon>Ascomycota</taxon>
        <taxon>Pezizomycotina</taxon>
        <taxon>Orbiliomycetes</taxon>
        <taxon>Orbiliales</taxon>
        <taxon>Orbiliaceae</taxon>
        <taxon>Orbilia</taxon>
    </lineage>
</organism>
<evidence type="ECO:0000313" key="3">
    <source>
        <dbReference type="Proteomes" id="UP001365542"/>
    </source>
</evidence>
<dbReference type="Gene3D" id="1.20.1050.10">
    <property type="match status" value="1"/>
</dbReference>
<evidence type="ECO:0000259" key="1">
    <source>
        <dbReference type="PROSITE" id="PS50404"/>
    </source>
</evidence>
<sequence>MSLRNTYRGVQNHQSLFKIATLATCATHPSRYRITSSSHNRISQLNMSTKYTLFDIPSNSTPPACWSPNCWKARGVLNYKNVPYETEWLEYPDIRVRLAEFGLPSKTGLMPYTLPMLRVTTTPEDGTDPKVTYFTDSADIAKYINEEFPTPAMDFNEALTDEITAFFGANLQEPFIALVLCDVPSVLLPRSAEYFNQTRAREDWMGMPLPDLKKKMIEKGNAWEKMETGIGKVRELLRKNGGPFILGEKVSFGDMKLAGYMLWAKVGAPEVWPKVKEWGGEEVERFMAAAEEKKISARLTY</sequence>
<dbReference type="AlphaFoldDB" id="A0AAV9XDE5"/>
<keyword evidence="3" id="KW-1185">Reference proteome</keyword>
<reference evidence="2 3" key="1">
    <citation type="submission" date="2019-10" db="EMBL/GenBank/DDBJ databases">
        <authorList>
            <person name="Palmer J.M."/>
        </authorList>
    </citation>
    <scope>NUCLEOTIDE SEQUENCE [LARGE SCALE GENOMIC DNA]</scope>
    <source>
        <strain evidence="2 3">TWF694</strain>
    </source>
</reference>